<comment type="function">
    <text evidence="10">Involved in targeting and insertion of nascent membrane proteins into the cytoplasmic membrane. Binds to the hydrophobic signal sequence of the ribosome-nascent chain (RNC) as it emerges from the ribosomes. The SRP-RNC complex is then targeted to the cytoplasmic membrane where it interacts with the SRP receptor FtsY. Interaction with FtsY leads to the transfer of the RNC complex to the Sec translocase for insertion into the membrane, the hydrolysis of GTP by both Ffh and FtsY, and the dissociation of the SRP-FtsY complex into the individual components.</text>
</comment>
<accession>A0A1T4QLR0</accession>
<dbReference type="AlphaFoldDB" id="A0A1T4QLR0"/>
<comment type="subunit">
    <text evidence="10">Part of the signal recognition particle protein translocation system, which is composed of SRP and FtsY. SRP is a ribonucleoprotein composed of Ffh and a 4.5S RNA molecule.</text>
</comment>
<proteinExistence type="inferred from homology"/>
<dbReference type="InterPro" id="IPR000897">
    <property type="entry name" value="SRP54_GTPase_dom"/>
</dbReference>
<dbReference type="InterPro" id="IPR022941">
    <property type="entry name" value="SRP54"/>
</dbReference>
<gene>
    <name evidence="10" type="primary">ffh</name>
    <name evidence="13" type="ORF">SAMN05428963_10599</name>
</gene>
<evidence type="ECO:0000256" key="5">
    <source>
        <dbReference type="ARBA" id="ARBA00022884"/>
    </source>
</evidence>
<dbReference type="SUPFAM" id="SSF52540">
    <property type="entry name" value="P-loop containing nucleoside triphosphate hydrolases"/>
    <property type="match status" value="1"/>
</dbReference>
<dbReference type="InterPro" id="IPR036891">
    <property type="entry name" value="Signal_recog_part_SRP54_M_sf"/>
</dbReference>
<dbReference type="InterPro" id="IPR004780">
    <property type="entry name" value="SRP"/>
</dbReference>
<feature type="domain" description="SRP54-type proteins GTP-binding" evidence="12">
    <location>
        <begin position="269"/>
        <end position="282"/>
    </location>
</feature>
<evidence type="ECO:0000256" key="11">
    <source>
        <dbReference type="SAM" id="MobiDB-lite"/>
    </source>
</evidence>
<dbReference type="PROSITE" id="PS00300">
    <property type="entry name" value="SRP54"/>
    <property type="match status" value="1"/>
</dbReference>
<evidence type="ECO:0000313" key="13">
    <source>
        <dbReference type="EMBL" id="SKA04218.1"/>
    </source>
</evidence>
<keyword evidence="7 10" id="KW-0733">Signal recognition particle</keyword>
<dbReference type="Pfam" id="PF02978">
    <property type="entry name" value="SRP_SPB"/>
    <property type="match status" value="1"/>
</dbReference>
<feature type="compositionally biased region" description="Gly residues" evidence="11">
    <location>
        <begin position="497"/>
        <end position="516"/>
    </location>
</feature>
<dbReference type="SMART" id="SM00962">
    <property type="entry name" value="SRP54"/>
    <property type="match status" value="1"/>
</dbReference>
<keyword evidence="4 10" id="KW-0378">Hydrolase</keyword>
<dbReference type="GO" id="GO:0048500">
    <property type="term" value="C:signal recognition particle"/>
    <property type="evidence" value="ECO:0007669"/>
    <property type="project" value="UniProtKB-UniRule"/>
</dbReference>
<evidence type="ECO:0000256" key="10">
    <source>
        <dbReference type="HAMAP-Rule" id="MF_00306"/>
    </source>
</evidence>
<dbReference type="PANTHER" id="PTHR11564:SF5">
    <property type="entry name" value="SIGNAL RECOGNITION PARTICLE SUBUNIT SRP54"/>
    <property type="match status" value="1"/>
</dbReference>
<feature type="binding site" evidence="10">
    <location>
        <begin position="190"/>
        <end position="194"/>
    </location>
    <ligand>
        <name>GTP</name>
        <dbReference type="ChEBI" id="CHEBI:37565"/>
    </ligand>
</feature>
<dbReference type="GO" id="GO:0003924">
    <property type="term" value="F:GTPase activity"/>
    <property type="evidence" value="ECO:0007669"/>
    <property type="project" value="UniProtKB-UniRule"/>
</dbReference>
<dbReference type="RefSeq" id="WP_078708012.1">
    <property type="nucleotide sequence ID" value="NZ_FUXL01000005.1"/>
</dbReference>
<evidence type="ECO:0000256" key="3">
    <source>
        <dbReference type="ARBA" id="ARBA00022741"/>
    </source>
</evidence>
<dbReference type="OrthoDB" id="9804720at2"/>
<evidence type="ECO:0000256" key="8">
    <source>
        <dbReference type="ARBA" id="ARBA00023274"/>
    </source>
</evidence>
<comment type="similarity">
    <text evidence="2 10">Belongs to the GTP-binding SRP family. SRP54 subfamily.</text>
</comment>
<dbReference type="Pfam" id="PF02881">
    <property type="entry name" value="SRP54_N"/>
    <property type="match status" value="1"/>
</dbReference>
<sequence length="525" mass="54767">MFDSLQDRLGSILNGLTGRGALSEKDVNAALREVRRALLEADVALEVVRGFTDRVRDKAVGAELLKSIKPGQMVVKIVHDELVATLGETQEPIDLNAPAPVVLMMVGLQGSGKTTTSAKIAKRLTDRQRKKVLMASLDTRRPAAQEQLKVLGEQTGVTTLPIIAGQDPVAIASRAKEAGKLGGYDVVILDTAGRTHIDEPLMVEMAEIKARAAPHEILLVADSLTGQDAVNLARSFDERVGITGIVLTRVDGDGRGGAALSMRAVTGKPIKLIGTGEKMDALEDFHPARIADRILGMGDIVSLVERAAENIDAEKAAAMAKKMQSGKFDMNDLADQIRQMQKMGGMGGMLGMLPGIGKMKDQIAAAGLDDKLFKRQLAIISSMTAAERKNPGILKNSRKKRIASGSGTSAADINKLLKMHRQMADVMKAMGKGGKGGGMMGRMVSGLAGKMGLPGGGMGGMPDLSKMDPKEIEALAKAAQGGGGMPDLSALSKGLPSGLGGSGLPGLPGGRGGLPGLSGFPGKKK</sequence>
<dbReference type="Proteomes" id="UP000190135">
    <property type="component" value="Unassembled WGS sequence"/>
</dbReference>
<keyword evidence="8 10" id="KW-0687">Ribonucleoprotein</keyword>
<dbReference type="SMART" id="SM00382">
    <property type="entry name" value="AAA"/>
    <property type="match status" value="1"/>
</dbReference>
<evidence type="ECO:0000256" key="9">
    <source>
        <dbReference type="ARBA" id="ARBA00048027"/>
    </source>
</evidence>
<dbReference type="PANTHER" id="PTHR11564">
    <property type="entry name" value="SIGNAL RECOGNITION PARTICLE 54K PROTEIN SRP54"/>
    <property type="match status" value="1"/>
</dbReference>
<protein>
    <recommendedName>
        <fullName evidence="10">Signal recognition particle protein</fullName>
        <ecNumber evidence="10">3.6.5.4</ecNumber>
    </recommendedName>
    <alternativeName>
        <fullName evidence="10">Fifty-four homolog</fullName>
    </alternativeName>
</protein>
<evidence type="ECO:0000256" key="2">
    <source>
        <dbReference type="ARBA" id="ARBA00005450"/>
    </source>
</evidence>
<keyword evidence="10" id="KW-0963">Cytoplasm</keyword>
<keyword evidence="14" id="KW-1185">Reference proteome</keyword>
<dbReference type="InterPro" id="IPR004125">
    <property type="entry name" value="Signal_recog_particle_SRP54_M"/>
</dbReference>
<keyword evidence="5 10" id="KW-0694">RNA-binding</keyword>
<name>A0A1T4QLR0_9HYPH</name>
<dbReference type="InterPro" id="IPR013822">
    <property type="entry name" value="Signal_recog_particl_SRP54_hlx"/>
</dbReference>
<dbReference type="SMART" id="SM00963">
    <property type="entry name" value="SRP54_N"/>
    <property type="match status" value="1"/>
</dbReference>
<comment type="catalytic activity">
    <reaction evidence="9 10">
        <text>GTP + H2O = GDP + phosphate + H(+)</text>
        <dbReference type="Rhea" id="RHEA:19669"/>
        <dbReference type="ChEBI" id="CHEBI:15377"/>
        <dbReference type="ChEBI" id="CHEBI:15378"/>
        <dbReference type="ChEBI" id="CHEBI:37565"/>
        <dbReference type="ChEBI" id="CHEBI:43474"/>
        <dbReference type="ChEBI" id="CHEBI:58189"/>
        <dbReference type="EC" id="3.6.5.4"/>
    </reaction>
</comment>
<dbReference type="STRING" id="1365950.SAMN05428963_10599"/>
<organism evidence="13 14">
    <name type="scientific">Consotaella salsifontis</name>
    <dbReference type="NCBI Taxonomy" id="1365950"/>
    <lineage>
        <taxon>Bacteria</taxon>
        <taxon>Pseudomonadati</taxon>
        <taxon>Pseudomonadota</taxon>
        <taxon>Alphaproteobacteria</taxon>
        <taxon>Hyphomicrobiales</taxon>
        <taxon>Aurantimonadaceae</taxon>
        <taxon>Consotaella</taxon>
    </lineage>
</organism>
<dbReference type="GO" id="GO:0006614">
    <property type="term" value="P:SRP-dependent cotranslational protein targeting to membrane"/>
    <property type="evidence" value="ECO:0007669"/>
    <property type="project" value="InterPro"/>
</dbReference>
<evidence type="ECO:0000256" key="7">
    <source>
        <dbReference type="ARBA" id="ARBA00023135"/>
    </source>
</evidence>
<dbReference type="Gene3D" id="1.10.260.30">
    <property type="entry name" value="Signal recognition particle, SRP54 subunit, M-domain"/>
    <property type="match status" value="1"/>
</dbReference>
<dbReference type="NCBIfam" id="TIGR00959">
    <property type="entry name" value="ffh"/>
    <property type="match status" value="1"/>
</dbReference>
<evidence type="ECO:0000256" key="4">
    <source>
        <dbReference type="ARBA" id="ARBA00022801"/>
    </source>
</evidence>
<dbReference type="Gene3D" id="3.40.50.300">
    <property type="entry name" value="P-loop containing nucleotide triphosphate hydrolases"/>
    <property type="match status" value="1"/>
</dbReference>
<dbReference type="SUPFAM" id="SSF47446">
    <property type="entry name" value="Signal peptide-binding domain"/>
    <property type="match status" value="1"/>
</dbReference>
<dbReference type="InterPro" id="IPR003593">
    <property type="entry name" value="AAA+_ATPase"/>
</dbReference>
<evidence type="ECO:0000256" key="1">
    <source>
        <dbReference type="ARBA" id="ARBA00004515"/>
    </source>
</evidence>
<evidence type="ECO:0000259" key="12">
    <source>
        <dbReference type="PROSITE" id="PS00300"/>
    </source>
</evidence>
<keyword evidence="3 10" id="KW-0547">Nucleotide-binding</keyword>
<dbReference type="GO" id="GO:0005525">
    <property type="term" value="F:GTP binding"/>
    <property type="evidence" value="ECO:0007669"/>
    <property type="project" value="UniProtKB-UniRule"/>
</dbReference>
<dbReference type="EMBL" id="FUXL01000005">
    <property type="protein sequence ID" value="SKA04218.1"/>
    <property type="molecule type" value="Genomic_DNA"/>
</dbReference>
<evidence type="ECO:0000313" key="14">
    <source>
        <dbReference type="Proteomes" id="UP000190135"/>
    </source>
</evidence>
<feature type="binding site" evidence="10">
    <location>
        <begin position="248"/>
        <end position="251"/>
    </location>
    <ligand>
        <name>GTP</name>
        <dbReference type="ChEBI" id="CHEBI:37565"/>
    </ligand>
</feature>
<dbReference type="HAMAP" id="MF_00306">
    <property type="entry name" value="SRP54"/>
    <property type="match status" value="1"/>
</dbReference>
<dbReference type="GO" id="GO:0005886">
    <property type="term" value="C:plasma membrane"/>
    <property type="evidence" value="ECO:0007669"/>
    <property type="project" value="UniProtKB-SubCell"/>
</dbReference>
<comment type="subcellular location">
    <subcellularLocation>
        <location evidence="1">Cell inner membrane</location>
        <topology evidence="1">Peripheral membrane protein</topology>
        <orientation evidence="1">Cytoplasmic side</orientation>
    </subcellularLocation>
    <subcellularLocation>
        <location evidence="10">Cytoplasm</location>
    </subcellularLocation>
    <text evidence="10">The SRP-RNC complex is targeted to the cytoplasmic membrane.</text>
</comment>
<reference evidence="13 14" key="1">
    <citation type="submission" date="2017-02" db="EMBL/GenBank/DDBJ databases">
        <authorList>
            <person name="Peterson S.W."/>
        </authorList>
    </citation>
    <scope>NUCLEOTIDE SEQUENCE [LARGE SCALE GENOMIC DNA]</scope>
    <source>
        <strain evidence="13 14">USBA 369</strain>
    </source>
</reference>
<dbReference type="GO" id="GO:0008312">
    <property type="term" value="F:7S RNA binding"/>
    <property type="evidence" value="ECO:0007669"/>
    <property type="project" value="InterPro"/>
</dbReference>
<comment type="domain">
    <text evidence="10">Composed of three domains: the N-terminal N domain, which is responsible for interactions with the ribosome, the central G domain, which binds GTP, and the C-terminal M domain, which binds the RNA and the signal sequence of the RNC.</text>
</comment>
<feature type="region of interest" description="Disordered" evidence="11">
    <location>
        <begin position="479"/>
        <end position="525"/>
    </location>
</feature>
<keyword evidence="6 10" id="KW-0342">GTP-binding</keyword>
<feature type="binding site" evidence="10">
    <location>
        <begin position="107"/>
        <end position="114"/>
    </location>
    <ligand>
        <name>GTP</name>
        <dbReference type="ChEBI" id="CHEBI:37565"/>
    </ligand>
</feature>
<dbReference type="CDD" id="cd18539">
    <property type="entry name" value="SRP_G"/>
    <property type="match status" value="1"/>
</dbReference>
<dbReference type="InterPro" id="IPR027417">
    <property type="entry name" value="P-loop_NTPase"/>
</dbReference>
<dbReference type="InterPro" id="IPR042101">
    <property type="entry name" value="SRP54_N_sf"/>
</dbReference>
<dbReference type="Pfam" id="PF00448">
    <property type="entry name" value="SRP54"/>
    <property type="match status" value="1"/>
</dbReference>
<dbReference type="EC" id="3.6.5.4" evidence="10"/>
<evidence type="ECO:0000256" key="6">
    <source>
        <dbReference type="ARBA" id="ARBA00023134"/>
    </source>
</evidence>
<dbReference type="Gene3D" id="1.20.120.140">
    <property type="entry name" value="Signal recognition particle SRP54, nucleotide-binding domain"/>
    <property type="match status" value="1"/>
</dbReference>